<protein>
    <submittedName>
        <fullName evidence="1">Uncharacterized protein</fullName>
    </submittedName>
</protein>
<dbReference type="EMBL" id="AP012029">
    <property type="protein sequence ID" value="BAJ63238.1"/>
    <property type="molecule type" value="Genomic_DNA"/>
</dbReference>
<keyword evidence="2" id="KW-1185">Reference proteome</keyword>
<evidence type="ECO:0000313" key="2">
    <source>
        <dbReference type="Proteomes" id="UP000008922"/>
    </source>
</evidence>
<evidence type="ECO:0000313" key="1">
    <source>
        <dbReference type="EMBL" id="BAJ63238.1"/>
    </source>
</evidence>
<proteinExistence type="predicted"/>
<dbReference type="InParanoid" id="E8N474"/>
<gene>
    <name evidence="1" type="ordered locus">ANT_12040</name>
</gene>
<dbReference type="Proteomes" id="UP000008922">
    <property type="component" value="Chromosome"/>
</dbReference>
<name>E8N474_ANATU</name>
<accession>E8N474</accession>
<organism evidence="1 2">
    <name type="scientific">Anaerolinea thermophila (strain DSM 14523 / JCM 11388 / NBRC 100420 / UNI-1)</name>
    <dbReference type="NCBI Taxonomy" id="926569"/>
    <lineage>
        <taxon>Bacteria</taxon>
        <taxon>Bacillati</taxon>
        <taxon>Chloroflexota</taxon>
        <taxon>Anaerolineae</taxon>
        <taxon>Anaerolineales</taxon>
        <taxon>Anaerolineaceae</taxon>
        <taxon>Anaerolinea</taxon>
    </lineage>
</organism>
<dbReference type="HOGENOM" id="CLU_2821694_0_0_0"/>
<dbReference type="SUPFAM" id="SSF57850">
    <property type="entry name" value="RING/U-box"/>
    <property type="match status" value="1"/>
</dbReference>
<dbReference type="AlphaFoldDB" id="E8N474"/>
<sequence length="66" mass="7285">MEEVHSSQSSQVEDEVLKPVLTSLDFQRQGDWGSTCPKCHQGVLDYDGMLNLTCPVCGYQEGGCFT</sequence>
<dbReference type="KEGG" id="atm:ANT_12040"/>
<reference evidence="1 2" key="1">
    <citation type="submission" date="2010-12" db="EMBL/GenBank/DDBJ databases">
        <title>Whole genome sequence of Anaerolinea thermophila UNI-1.</title>
        <authorList>
            <person name="Narita-Yamada S."/>
            <person name="Kishi E."/>
            <person name="Watanabe Y."/>
            <person name="Takasaki K."/>
            <person name="Ankai A."/>
            <person name="Oguchi A."/>
            <person name="Fukui S."/>
            <person name="Takahashi M."/>
            <person name="Yashiro I."/>
            <person name="Hosoyama A."/>
            <person name="Sekiguchi Y."/>
            <person name="Hanada S."/>
            <person name="Fujita N."/>
        </authorList>
    </citation>
    <scope>NUCLEOTIDE SEQUENCE [LARGE SCALE GENOMIC DNA]</scope>
    <source>
        <strain evidence="2">DSM 14523 / JCM 11388 / NBRC 100420 / UNI-1</strain>
    </source>
</reference>
<dbReference type="STRING" id="926569.ANT_12040"/>